<name>A0A915D3T6_9BILA</name>
<evidence type="ECO:0000313" key="8">
    <source>
        <dbReference type="WBParaSite" id="jg15084"/>
    </source>
</evidence>
<dbReference type="PROSITE" id="PS01360">
    <property type="entry name" value="ZF_MYND_1"/>
    <property type="match status" value="1"/>
</dbReference>
<feature type="region of interest" description="Disordered" evidence="5">
    <location>
        <begin position="234"/>
        <end position="253"/>
    </location>
</feature>
<dbReference type="Proteomes" id="UP000887574">
    <property type="component" value="Unplaced"/>
</dbReference>
<dbReference type="Gene3D" id="6.10.140.2220">
    <property type="match status" value="1"/>
</dbReference>
<keyword evidence="2 4" id="KW-0863">Zinc-finger</keyword>
<dbReference type="SUPFAM" id="SSF144232">
    <property type="entry name" value="HIT/MYND zinc finger-like"/>
    <property type="match status" value="1"/>
</dbReference>
<dbReference type="GO" id="GO:0008270">
    <property type="term" value="F:zinc ion binding"/>
    <property type="evidence" value="ECO:0007669"/>
    <property type="project" value="UniProtKB-KW"/>
</dbReference>
<evidence type="ECO:0000256" key="4">
    <source>
        <dbReference type="PROSITE-ProRule" id="PRU00134"/>
    </source>
</evidence>
<accession>A0A915D3T6</accession>
<evidence type="ECO:0000256" key="2">
    <source>
        <dbReference type="ARBA" id="ARBA00022771"/>
    </source>
</evidence>
<dbReference type="InterPro" id="IPR002893">
    <property type="entry name" value="Znf_MYND"/>
</dbReference>
<organism evidence="7 8">
    <name type="scientific">Ditylenchus dipsaci</name>
    <dbReference type="NCBI Taxonomy" id="166011"/>
    <lineage>
        <taxon>Eukaryota</taxon>
        <taxon>Metazoa</taxon>
        <taxon>Ecdysozoa</taxon>
        <taxon>Nematoda</taxon>
        <taxon>Chromadorea</taxon>
        <taxon>Rhabditida</taxon>
        <taxon>Tylenchina</taxon>
        <taxon>Tylenchomorpha</taxon>
        <taxon>Sphaerularioidea</taxon>
        <taxon>Anguinidae</taxon>
        <taxon>Anguininae</taxon>
        <taxon>Ditylenchus</taxon>
    </lineage>
</organism>
<keyword evidence="7" id="KW-1185">Reference proteome</keyword>
<keyword evidence="1" id="KW-0479">Metal-binding</keyword>
<evidence type="ECO:0000256" key="1">
    <source>
        <dbReference type="ARBA" id="ARBA00022723"/>
    </source>
</evidence>
<dbReference type="AlphaFoldDB" id="A0A915D3T6"/>
<dbReference type="PANTHER" id="PTHR12298">
    <property type="entry name" value="PCDC2 PROGRAMMED CELL DEATH PROTEIN 2 -RELATED"/>
    <property type="match status" value="1"/>
</dbReference>
<dbReference type="GO" id="GO:0005737">
    <property type="term" value="C:cytoplasm"/>
    <property type="evidence" value="ECO:0007669"/>
    <property type="project" value="InterPro"/>
</dbReference>
<sequence>MGENSQTSVFLGYANSLPPDQLYSLKRQYLPLGKIGGLPSWLDPVNLPSPTDLICSVCTNPLSFLMQVYCTDTADPGNAFHRAIFVFVCRNAVCCKPNDASNFRILRCQLPRINDFYSSEAPLNPWVAGDVPDPYHNLSTYAVLCGLCGCKATKKCSRCTSQWYCSRAHQIADWNSTHKYVCGKSPISDLAQQEDKEQKECGPNLYIFREYAIEMDLETNLSLDLIEKLHIRREEADPREESSDDEMELVGKQDQKQLSDKIKQLKEYPGLECDITNKDFEAITESVKDLTFLRFQQLNACNPEQILRYKRNGVPLLATDHSSIPEKIPNCLCGAARHFEFQLMPHLVSLLDVDSLGESLDWATVLVYSCSKSCQLANDGYAMEFVYKQDFVVVGCADEVKHDGVEK</sequence>
<feature type="domain" description="MYND-type" evidence="6">
    <location>
        <begin position="145"/>
        <end position="182"/>
    </location>
</feature>
<evidence type="ECO:0000313" key="7">
    <source>
        <dbReference type="Proteomes" id="UP000887574"/>
    </source>
</evidence>
<keyword evidence="3" id="KW-0862">Zinc</keyword>
<dbReference type="PROSITE" id="PS50865">
    <property type="entry name" value="ZF_MYND_2"/>
    <property type="match status" value="1"/>
</dbReference>
<dbReference type="PANTHER" id="PTHR12298:SF4">
    <property type="entry name" value="PROGRAMMED CELL DEATH PROTEIN 2"/>
    <property type="match status" value="1"/>
</dbReference>
<evidence type="ECO:0000256" key="3">
    <source>
        <dbReference type="ARBA" id="ARBA00022833"/>
    </source>
</evidence>
<evidence type="ECO:0000256" key="5">
    <source>
        <dbReference type="SAM" id="MobiDB-lite"/>
    </source>
</evidence>
<dbReference type="InterPro" id="IPR007320">
    <property type="entry name" value="PDCD2_C"/>
</dbReference>
<reference evidence="8" key="1">
    <citation type="submission" date="2022-11" db="UniProtKB">
        <authorList>
            <consortium name="WormBaseParasite"/>
        </authorList>
    </citation>
    <scope>IDENTIFICATION</scope>
</reference>
<dbReference type="GO" id="GO:0005634">
    <property type="term" value="C:nucleus"/>
    <property type="evidence" value="ECO:0007669"/>
    <property type="project" value="TreeGrafter"/>
</dbReference>
<dbReference type="Pfam" id="PF04194">
    <property type="entry name" value="PDCD2_C"/>
    <property type="match status" value="1"/>
</dbReference>
<dbReference type="WBParaSite" id="jg15084">
    <property type="protein sequence ID" value="jg15084"/>
    <property type="gene ID" value="jg15084"/>
</dbReference>
<proteinExistence type="predicted"/>
<dbReference type="Pfam" id="PF01753">
    <property type="entry name" value="zf-MYND"/>
    <property type="match status" value="1"/>
</dbReference>
<evidence type="ECO:0000259" key="6">
    <source>
        <dbReference type="PROSITE" id="PS50865"/>
    </source>
</evidence>
<protein>
    <submittedName>
        <fullName evidence="8">MYND-type domain-containing protein</fullName>
    </submittedName>
</protein>